<organism evidence="1 2">
    <name type="scientific">Tamilnaduibacter salinus</name>
    <dbReference type="NCBI Taxonomy" id="1484056"/>
    <lineage>
        <taxon>Bacteria</taxon>
        <taxon>Pseudomonadati</taxon>
        <taxon>Pseudomonadota</taxon>
        <taxon>Gammaproteobacteria</taxon>
        <taxon>Pseudomonadales</taxon>
        <taxon>Marinobacteraceae</taxon>
        <taxon>Tamilnaduibacter</taxon>
    </lineage>
</organism>
<gene>
    <name evidence="1" type="ORF">C8D92_104249</name>
</gene>
<evidence type="ECO:0000313" key="1">
    <source>
        <dbReference type="EMBL" id="PVY77016.1"/>
    </source>
</evidence>
<dbReference type="EMBL" id="QEKQ01000004">
    <property type="protein sequence ID" value="PVY77016.1"/>
    <property type="molecule type" value="Genomic_DNA"/>
</dbReference>
<name>A0A2U1CY20_9GAMM</name>
<reference evidence="1 2" key="1">
    <citation type="submission" date="2018-04" db="EMBL/GenBank/DDBJ databases">
        <title>Genomic Encyclopedia of Type Strains, Phase IV (KMG-IV): sequencing the most valuable type-strain genomes for metagenomic binning, comparative biology and taxonomic classification.</title>
        <authorList>
            <person name="Goeker M."/>
        </authorList>
    </citation>
    <scope>NUCLEOTIDE SEQUENCE [LARGE SCALE GENOMIC DNA]</scope>
    <source>
        <strain evidence="1 2">DSM 28688</strain>
    </source>
</reference>
<proteinExistence type="predicted"/>
<dbReference type="Proteomes" id="UP000245887">
    <property type="component" value="Unassembled WGS sequence"/>
</dbReference>
<evidence type="ECO:0000313" key="2">
    <source>
        <dbReference type="Proteomes" id="UP000245887"/>
    </source>
</evidence>
<protein>
    <submittedName>
        <fullName evidence="1">Uncharacterized protein</fullName>
    </submittedName>
</protein>
<dbReference type="AlphaFoldDB" id="A0A2U1CY20"/>
<accession>A0A2U1CY20</accession>
<sequence length="49" mass="5171">MMRVDGTVTHAAPRALTGGAVFLNMLDNTPAMPLHDAHFGGFFVSGGRQ</sequence>
<comment type="caution">
    <text evidence="1">The sequence shown here is derived from an EMBL/GenBank/DDBJ whole genome shotgun (WGS) entry which is preliminary data.</text>
</comment>